<dbReference type="PROSITE" id="PS50914">
    <property type="entry name" value="BON"/>
    <property type="match status" value="1"/>
</dbReference>
<name>A0ABW1ZXL2_9GAMM</name>
<dbReference type="Pfam" id="PF04972">
    <property type="entry name" value="BON"/>
    <property type="match status" value="1"/>
</dbReference>
<dbReference type="InterPro" id="IPR051686">
    <property type="entry name" value="Lipoprotein_DolP"/>
</dbReference>
<accession>A0ABW1ZXL2</accession>
<dbReference type="Proteomes" id="UP001596422">
    <property type="component" value="Unassembled WGS sequence"/>
</dbReference>
<evidence type="ECO:0000259" key="1">
    <source>
        <dbReference type="PROSITE" id="PS50914"/>
    </source>
</evidence>
<dbReference type="RefSeq" id="WP_379908467.1">
    <property type="nucleotide sequence ID" value="NZ_JBHSWE010000001.1"/>
</dbReference>
<protein>
    <submittedName>
        <fullName evidence="2">BON domain-containing protein</fullName>
    </submittedName>
</protein>
<feature type="domain" description="BON" evidence="1">
    <location>
        <begin position="1"/>
        <end position="56"/>
    </location>
</feature>
<evidence type="ECO:0000313" key="2">
    <source>
        <dbReference type="EMBL" id="MFC6669948.1"/>
    </source>
</evidence>
<reference evidence="3" key="1">
    <citation type="journal article" date="2019" name="Int. J. Syst. Evol. Microbiol.">
        <title>The Global Catalogue of Microorganisms (GCM) 10K type strain sequencing project: providing services to taxonomists for standard genome sequencing and annotation.</title>
        <authorList>
            <consortium name="The Broad Institute Genomics Platform"/>
            <consortium name="The Broad Institute Genome Sequencing Center for Infectious Disease"/>
            <person name="Wu L."/>
            <person name="Ma J."/>
        </authorList>
    </citation>
    <scope>NUCLEOTIDE SEQUENCE [LARGE SCALE GENOMIC DNA]</scope>
    <source>
        <strain evidence="3">NBRC 111756</strain>
    </source>
</reference>
<sequence length="56" mass="5953">MIYNRNVDGSDIDVETQDGVVTLRGQVDSDAERELALSIASDIKGVESVKSELTGG</sequence>
<gene>
    <name evidence="2" type="ORF">ACFQDL_07510</name>
</gene>
<keyword evidence="3" id="KW-1185">Reference proteome</keyword>
<organism evidence="2 3">
    <name type="scientific">Marinobacterium aestuariivivens</name>
    <dbReference type="NCBI Taxonomy" id="1698799"/>
    <lineage>
        <taxon>Bacteria</taxon>
        <taxon>Pseudomonadati</taxon>
        <taxon>Pseudomonadota</taxon>
        <taxon>Gammaproteobacteria</taxon>
        <taxon>Oceanospirillales</taxon>
        <taxon>Oceanospirillaceae</taxon>
        <taxon>Marinobacterium</taxon>
    </lineage>
</organism>
<dbReference type="InterPro" id="IPR007055">
    <property type="entry name" value="BON_dom"/>
</dbReference>
<comment type="caution">
    <text evidence="2">The sequence shown here is derived from an EMBL/GenBank/DDBJ whole genome shotgun (WGS) entry which is preliminary data.</text>
</comment>
<dbReference type="PANTHER" id="PTHR34606:SF15">
    <property type="entry name" value="BON DOMAIN-CONTAINING PROTEIN"/>
    <property type="match status" value="1"/>
</dbReference>
<dbReference type="PANTHER" id="PTHR34606">
    <property type="entry name" value="BON DOMAIN-CONTAINING PROTEIN"/>
    <property type="match status" value="1"/>
</dbReference>
<evidence type="ECO:0000313" key="3">
    <source>
        <dbReference type="Proteomes" id="UP001596422"/>
    </source>
</evidence>
<dbReference type="Gene3D" id="3.30.1340.30">
    <property type="match status" value="1"/>
</dbReference>
<dbReference type="EMBL" id="JBHSWE010000001">
    <property type="protein sequence ID" value="MFC6669948.1"/>
    <property type="molecule type" value="Genomic_DNA"/>
</dbReference>
<proteinExistence type="predicted"/>